<reference evidence="1 2" key="1">
    <citation type="submission" date="2016-05" db="EMBL/GenBank/DDBJ databases">
        <title>Comparative analysis of secretome profiles of manganese(II)-oxidizing ascomycete fungi.</title>
        <authorList>
            <consortium name="DOE Joint Genome Institute"/>
            <person name="Zeiner C.A."/>
            <person name="Purvine S.O."/>
            <person name="Zink E.M."/>
            <person name="Wu S."/>
            <person name="Pasa-Tolic L."/>
            <person name="Chaput D.L."/>
            <person name="Haridas S."/>
            <person name="Grigoriev I.V."/>
            <person name="Santelli C.M."/>
            <person name="Hansel C.M."/>
        </authorList>
    </citation>
    <scope>NUCLEOTIDE SEQUENCE [LARGE SCALE GENOMIC DNA]</scope>
    <source>
        <strain evidence="1 2">AP3s5-JAC2a</strain>
    </source>
</reference>
<dbReference type="RefSeq" id="XP_018032505.1">
    <property type="nucleotide sequence ID" value="XM_018180386.1"/>
</dbReference>
<dbReference type="InParanoid" id="A0A177C626"/>
<organism evidence="1 2">
    <name type="scientific">Paraphaeosphaeria sporulosa</name>
    <dbReference type="NCBI Taxonomy" id="1460663"/>
    <lineage>
        <taxon>Eukaryota</taxon>
        <taxon>Fungi</taxon>
        <taxon>Dikarya</taxon>
        <taxon>Ascomycota</taxon>
        <taxon>Pezizomycotina</taxon>
        <taxon>Dothideomycetes</taxon>
        <taxon>Pleosporomycetidae</taxon>
        <taxon>Pleosporales</taxon>
        <taxon>Massarineae</taxon>
        <taxon>Didymosphaeriaceae</taxon>
        <taxon>Paraphaeosphaeria</taxon>
    </lineage>
</organism>
<proteinExistence type="predicted"/>
<dbReference type="Proteomes" id="UP000077069">
    <property type="component" value="Unassembled WGS sequence"/>
</dbReference>
<accession>A0A177C626</accession>
<keyword evidence="2" id="KW-1185">Reference proteome</keyword>
<evidence type="ECO:0000313" key="1">
    <source>
        <dbReference type="EMBL" id="OAG02140.1"/>
    </source>
</evidence>
<sequence>MAMIIEKESVRMSNPTVDTCTRFPLQSLPYLFIVSRVWKHCHALKPQDNRPNLTALVPGRIAMTSSVCVFFTDAQIIYRHCQVVKVRGFHQASRLQTTMVSSQMVTDCLRRDHPVLDSQNCGVGIVSYRFCYTYNVSLPNPPSQQCTMIRFHCQK</sequence>
<dbReference type="GeneID" id="28763872"/>
<gene>
    <name evidence="1" type="ORF">CC84DRAFT_1179087</name>
</gene>
<protein>
    <submittedName>
        <fullName evidence="1">Uncharacterized protein</fullName>
    </submittedName>
</protein>
<dbReference type="AlphaFoldDB" id="A0A177C626"/>
<name>A0A177C626_9PLEO</name>
<dbReference type="EMBL" id="KV441556">
    <property type="protein sequence ID" value="OAG02140.1"/>
    <property type="molecule type" value="Genomic_DNA"/>
</dbReference>
<evidence type="ECO:0000313" key="2">
    <source>
        <dbReference type="Proteomes" id="UP000077069"/>
    </source>
</evidence>